<accession>A0A2T0TNU3</accession>
<reference evidence="3 4" key="1">
    <citation type="submission" date="2018-03" db="EMBL/GenBank/DDBJ databases">
        <title>Genomic Encyclopedia of Archaeal and Bacterial Type Strains, Phase II (KMG-II): from individual species to whole genera.</title>
        <authorList>
            <person name="Goeker M."/>
        </authorList>
    </citation>
    <scope>NUCLEOTIDE SEQUENCE [LARGE SCALE GENOMIC DNA]</scope>
    <source>
        <strain evidence="3 4">DSM 45416</strain>
    </source>
</reference>
<dbReference type="AlphaFoldDB" id="A0A2T0TNU3"/>
<feature type="compositionally biased region" description="Acidic residues" evidence="1">
    <location>
        <begin position="119"/>
        <end position="130"/>
    </location>
</feature>
<comment type="caution">
    <text evidence="3">The sequence shown here is derived from an EMBL/GenBank/DDBJ whole genome shotgun (WGS) entry which is preliminary data.</text>
</comment>
<feature type="region of interest" description="Disordered" evidence="1">
    <location>
        <begin position="73"/>
        <end position="139"/>
    </location>
</feature>
<sequence length="139" mass="13362">MNEQQTPSADRWEPSGTPHHTATARVPAAPAPFPAWTATGRPSRLPARLRQRAAVGAAAAALLAVGGIGGFAVGQAAAGDGTPSLVHQGGLPGGSAPDGTPDFPPGGDPGTPPGSGDTAPDDGATDDGATDDGTTGDPA</sequence>
<protein>
    <submittedName>
        <fullName evidence="3">Uncharacterized protein</fullName>
    </submittedName>
</protein>
<keyword evidence="4" id="KW-1185">Reference proteome</keyword>
<dbReference type="EMBL" id="PVTG01000014">
    <property type="protein sequence ID" value="PRY47380.1"/>
    <property type="molecule type" value="Genomic_DNA"/>
</dbReference>
<evidence type="ECO:0000313" key="3">
    <source>
        <dbReference type="EMBL" id="PRY47380.1"/>
    </source>
</evidence>
<gene>
    <name evidence="3" type="ORF">LY71_11411</name>
</gene>
<feature type="compositionally biased region" description="Low complexity" evidence="1">
    <location>
        <begin position="17"/>
        <end position="39"/>
    </location>
</feature>
<evidence type="ECO:0000313" key="4">
    <source>
        <dbReference type="Proteomes" id="UP000239210"/>
    </source>
</evidence>
<name>A0A2T0TNU3_9ACTN</name>
<proteinExistence type="predicted"/>
<feature type="region of interest" description="Disordered" evidence="1">
    <location>
        <begin position="1"/>
        <end position="41"/>
    </location>
</feature>
<evidence type="ECO:0000256" key="1">
    <source>
        <dbReference type="SAM" id="MobiDB-lite"/>
    </source>
</evidence>
<evidence type="ECO:0000256" key="2">
    <source>
        <dbReference type="SAM" id="Phobius"/>
    </source>
</evidence>
<keyword evidence="2" id="KW-0812">Transmembrane</keyword>
<dbReference type="RefSeq" id="WP_106279777.1">
    <property type="nucleotide sequence ID" value="NZ_PVTG01000014.1"/>
</dbReference>
<feature type="transmembrane region" description="Helical" evidence="2">
    <location>
        <begin position="53"/>
        <end position="74"/>
    </location>
</feature>
<keyword evidence="2" id="KW-0472">Membrane</keyword>
<keyword evidence="2" id="KW-1133">Transmembrane helix</keyword>
<feature type="compositionally biased region" description="Pro residues" evidence="1">
    <location>
        <begin position="102"/>
        <end position="112"/>
    </location>
</feature>
<organism evidence="3 4">
    <name type="scientific">Geodermatophilus tzadiensis</name>
    <dbReference type="NCBI Taxonomy" id="1137988"/>
    <lineage>
        <taxon>Bacteria</taxon>
        <taxon>Bacillati</taxon>
        <taxon>Actinomycetota</taxon>
        <taxon>Actinomycetes</taxon>
        <taxon>Geodermatophilales</taxon>
        <taxon>Geodermatophilaceae</taxon>
        <taxon>Geodermatophilus</taxon>
    </lineage>
</organism>
<dbReference type="Proteomes" id="UP000239210">
    <property type="component" value="Unassembled WGS sequence"/>
</dbReference>